<keyword evidence="8" id="KW-0378">Hydrolase</keyword>
<gene>
    <name evidence="8" type="ORF">TGP89_242290</name>
</gene>
<comment type="subcellular location">
    <subcellularLocation>
        <location evidence="2">Cytoplasm</location>
    </subcellularLocation>
    <subcellularLocation>
        <location evidence="1">Nucleus</location>
    </subcellularLocation>
</comment>
<evidence type="ECO:0000256" key="3">
    <source>
        <dbReference type="ARBA" id="ARBA00022490"/>
    </source>
</evidence>
<dbReference type="Gene3D" id="3.60.20.10">
    <property type="entry name" value="Glutamine Phosphoribosylpyrophosphate, subunit 1, domain 1"/>
    <property type="match status" value="1"/>
</dbReference>
<dbReference type="GO" id="GO:0016787">
    <property type="term" value="F:hydrolase activity"/>
    <property type="evidence" value="ECO:0007669"/>
    <property type="project" value="UniProtKB-KW"/>
</dbReference>
<dbReference type="Pfam" id="PF10584">
    <property type="entry name" value="Proteasome_A_N"/>
    <property type="match status" value="1"/>
</dbReference>
<organism evidence="8 9">
    <name type="scientific">Toxoplasma gondii p89</name>
    <dbReference type="NCBI Taxonomy" id="943119"/>
    <lineage>
        <taxon>Eukaryota</taxon>
        <taxon>Sar</taxon>
        <taxon>Alveolata</taxon>
        <taxon>Apicomplexa</taxon>
        <taxon>Conoidasida</taxon>
        <taxon>Coccidia</taxon>
        <taxon>Eucoccidiorida</taxon>
        <taxon>Eimeriorina</taxon>
        <taxon>Sarcocystidae</taxon>
        <taxon>Toxoplasma</taxon>
    </lineage>
</organism>
<dbReference type="InterPro" id="IPR023332">
    <property type="entry name" value="Proteasome_alpha-type"/>
</dbReference>
<dbReference type="MEROPS" id="T01.971"/>
<evidence type="ECO:0000256" key="2">
    <source>
        <dbReference type="ARBA" id="ARBA00004496"/>
    </source>
</evidence>
<protein>
    <submittedName>
        <fullName evidence="8">Putative proteasome subunit alpha1</fullName>
        <ecNumber evidence="8">3.4.25.1</ecNumber>
    </submittedName>
</protein>
<dbReference type="PANTHER" id="PTHR11599">
    <property type="entry name" value="PROTEASOME SUBUNIT ALPHA/BETA"/>
    <property type="match status" value="1"/>
</dbReference>
<sequence>MAGRSTQAMYDRHITIFSPDGNLYQVEYAMKAVRNCNLTCVAIKGDDSACLVVQKKVAAHQLTQDKHLDSSFVSSLYTLSPTIGSCLVGVFPDCRSIAFRARQEAGEFAYKNGYDMPVYALAKRIADINQVYTQFAYMRLHACTGIMISYDEEAGPSIYKFDPAGFFAGYKACASGTKEQEATNILEKMVKKRSRTTPKEVIECAISAMQHVLAMDFKASDIEVGVVTKDQPAFRILSEHEVEDHLTSIAERE</sequence>
<dbReference type="EMBL" id="AEYI02002257">
    <property type="protein sequence ID" value="KFG28972.1"/>
    <property type="molecule type" value="Genomic_DNA"/>
</dbReference>
<dbReference type="GO" id="GO:0006511">
    <property type="term" value="P:ubiquitin-dependent protein catabolic process"/>
    <property type="evidence" value="ECO:0007669"/>
    <property type="project" value="InterPro"/>
</dbReference>
<comment type="similarity">
    <text evidence="6">Belongs to the peptidase T1A family.</text>
</comment>
<dbReference type="AlphaFoldDB" id="A0A086JA04"/>
<dbReference type="InterPro" id="IPR029055">
    <property type="entry name" value="Ntn_hydrolases_N"/>
</dbReference>
<evidence type="ECO:0000256" key="1">
    <source>
        <dbReference type="ARBA" id="ARBA00004123"/>
    </source>
</evidence>
<proteinExistence type="inferred from homology"/>
<dbReference type="GO" id="GO:0005737">
    <property type="term" value="C:cytoplasm"/>
    <property type="evidence" value="ECO:0007669"/>
    <property type="project" value="UniProtKB-SubCell"/>
</dbReference>
<dbReference type="CDD" id="cd03754">
    <property type="entry name" value="proteasome_alpha_type_6"/>
    <property type="match status" value="1"/>
</dbReference>
<reference evidence="8 9" key="1">
    <citation type="submission" date="2014-03" db="EMBL/GenBank/DDBJ databases">
        <authorList>
            <person name="Sibley D."/>
            <person name="Venepally P."/>
            <person name="Karamycheva S."/>
            <person name="Hadjithomas M."/>
            <person name="Khan A."/>
            <person name="Brunk B."/>
            <person name="Roos D."/>
            <person name="Caler E."/>
            <person name="Lorenzi H."/>
        </authorList>
    </citation>
    <scope>NUCLEOTIDE SEQUENCE [LARGE SCALE GENOMIC DNA]</scope>
    <source>
        <strain evidence="9">p89</strain>
    </source>
</reference>
<evidence type="ECO:0000256" key="4">
    <source>
        <dbReference type="ARBA" id="ARBA00022942"/>
    </source>
</evidence>
<evidence type="ECO:0000259" key="7">
    <source>
        <dbReference type="SMART" id="SM00948"/>
    </source>
</evidence>
<feature type="domain" description="Proteasome alpha-type subunits" evidence="7">
    <location>
        <begin position="10"/>
        <end position="32"/>
    </location>
</feature>
<dbReference type="PROSITE" id="PS51475">
    <property type="entry name" value="PROTEASOME_ALPHA_2"/>
    <property type="match status" value="1"/>
</dbReference>
<dbReference type="Pfam" id="PF00227">
    <property type="entry name" value="Proteasome"/>
    <property type="match status" value="1"/>
</dbReference>
<keyword evidence="3" id="KW-0963">Cytoplasm</keyword>
<accession>A0A086JA04</accession>
<dbReference type="GO" id="GO:0019773">
    <property type="term" value="C:proteasome core complex, alpha-subunit complex"/>
    <property type="evidence" value="ECO:0007669"/>
    <property type="project" value="UniProtKB-UniRule"/>
</dbReference>
<dbReference type="InterPro" id="IPR000426">
    <property type="entry name" value="Proteasome_asu_N"/>
</dbReference>
<dbReference type="Proteomes" id="UP000028828">
    <property type="component" value="Unassembled WGS sequence"/>
</dbReference>
<dbReference type="InterPro" id="IPR001353">
    <property type="entry name" value="Proteasome_sua/b"/>
</dbReference>
<name>A0A086JA04_TOXGO</name>
<evidence type="ECO:0000313" key="8">
    <source>
        <dbReference type="EMBL" id="KFG28972.1"/>
    </source>
</evidence>
<dbReference type="SMART" id="SM00948">
    <property type="entry name" value="Proteasome_A_N"/>
    <property type="match status" value="1"/>
</dbReference>
<evidence type="ECO:0000256" key="6">
    <source>
        <dbReference type="PROSITE-ProRule" id="PRU00808"/>
    </source>
</evidence>
<dbReference type="OrthoDB" id="431557at2759"/>
<dbReference type="SUPFAM" id="SSF56235">
    <property type="entry name" value="N-terminal nucleophile aminohydrolases (Ntn hydrolases)"/>
    <property type="match status" value="1"/>
</dbReference>
<keyword evidence="5" id="KW-0539">Nucleus</keyword>
<evidence type="ECO:0000313" key="9">
    <source>
        <dbReference type="Proteomes" id="UP000028828"/>
    </source>
</evidence>
<dbReference type="GO" id="GO:0005634">
    <property type="term" value="C:nucleus"/>
    <property type="evidence" value="ECO:0007669"/>
    <property type="project" value="UniProtKB-SubCell"/>
</dbReference>
<dbReference type="InterPro" id="IPR050115">
    <property type="entry name" value="Proteasome_alpha"/>
</dbReference>
<dbReference type="VEuPathDB" id="ToxoDB:TGP89_242290"/>
<dbReference type="EC" id="3.4.25.1" evidence="8"/>
<evidence type="ECO:0000256" key="5">
    <source>
        <dbReference type="ARBA" id="ARBA00023242"/>
    </source>
</evidence>
<dbReference type="InterPro" id="IPR034642">
    <property type="entry name" value="Proteasome_subunit_alpha6"/>
</dbReference>
<comment type="caution">
    <text evidence="8">The sequence shown here is derived from an EMBL/GenBank/DDBJ whole genome shotgun (WGS) entry which is preliminary data.</text>
</comment>
<keyword evidence="4 6" id="KW-0647">Proteasome</keyword>